<evidence type="ECO:0000256" key="1">
    <source>
        <dbReference type="SAM" id="MobiDB-lite"/>
    </source>
</evidence>
<feature type="region of interest" description="Disordered" evidence="1">
    <location>
        <begin position="149"/>
        <end position="199"/>
    </location>
</feature>
<proteinExistence type="predicted"/>
<name>A0A1W0A3I7_9STRA</name>
<feature type="compositionally biased region" description="Polar residues" evidence="1">
    <location>
        <begin position="173"/>
        <end position="188"/>
    </location>
</feature>
<evidence type="ECO:0000313" key="2">
    <source>
        <dbReference type="EMBL" id="OQS04844.1"/>
    </source>
</evidence>
<evidence type="ECO:0000313" key="3">
    <source>
        <dbReference type="Proteomes" id="UP000243217"/>
    </source>
</evidence>
<reference evidence="2 3" key="1">
    <citation type="journal article" date="2014" name="Genome Biol. Evol.">
        <title>The secreted proteins of Achlya hypogyna and Thraustotheca clavata identify the ancestral oomycete secretome and reveal gene acquisitions by horizontal gene transfer.</title>
        <authorList>
            <person name="Misner I."/>
            <person name="Blouin N."/>
            <person name="Leonard G."/>
            <person name="Richards T.A."/>
            <person name="Lane C.E."/>
        </authorList>
    </citation>
    <scope>NUCLEOTIDE SEQUENCE [LARGE SCALE GENOMIC DNA]</scope>
    <source>
        <strain evidence="2 3">ATCC 34112</strain>
    </source>
</reference>
<feature type="compositionally biased region" description="Basic residues" evidence="1">
    <location>
        <begin position="189"/>
        <end position="199"/>
    </location>
</feature>
<protein>
    <submittedName>
        <fullName evidence="2">Uncharacterized protein</fullName>
    </submittedName>
</protein>
<keyword evidence="3" id="KW-1185">Reference proteome</keyword>
<comment type="caution">
    <text evidence="2">The sequence shown here is derived from an EMBL/GenBank/DDBJ whole genome shotgun (WGS) entry which is preliminary data.</text>
</comment>
<gene>
    <name evidence="2" type="ORF">THRCLA_02950</name>
</gene>
<dbReference type="OrthoDB" id="73661at2759"/>
<organism evidence="2 3">
    <name type="scientific">Thraustotheca clavata</name>
    <dbReference type="NCBI Taxonomy" id="74557"/>
    <lineage>
        <taxon>Eukaryota</taxon>
        <taxon>Sar</taxon>
        <taxon>Stramenopiles</taxon>
        <taxon>Oomycota</taxon>
        <taxon>Saprolegniomycetes</taxon>
        <taxon>Saprolegniales</taxon>
        <taxon>Achlyaceae</taxon>
        <taxon>Thraustotheca</taxon>
    </lineage>
</organism>
<feature type="compositionally biased region" description="Acidic residues" evidence="1">
    <location>
        <begin position="78"/>
        <end position="91"/>
    </location>
</feature>
<feature type="compositionally biased region" description="Low complexity" evidence="1">
    <location>
        <begin position="149"/>
        <end position="172"/>
    </location>
</feature>
<feature type="region of interest" description="Disordered" evidence="1">
    <location>
        <begin position="67"/>
        <end position="91"/>
    </location>
</feature>
<dbReference type="AlphaFoldDB" id="A0A1W0A3I7"/>
<feature type="region of interest" description="Disordered" evidence="1">
    <location>
        <begin position="217"/>
        <end position="261"/>
    </location>
</feature>
<sequence length="261" mass="29135">MMTKDASSVHGSTQDTCVMQQNECEKDDLLDLESLVELELDCICAEPQEVAEYDSYISLEALALQSPHGGTNDTNNWNEDEDTQNNNDEENDDVVCIKQHGTESGEVVTNRRRLSLRKELFHQRIKSHDISSPGQISDEHYAAQPEFDSASPLLQPSSPLSAPPLESLSLTSNDNNESNDIMSKQQKAQTRKSLRNRKAKHGGIYTLLLKGLRRTDDDVIPQAPSSNNTNDEQSDTTKRGSPVQPVNARHGGIYRMLREKT</sequence>
<dbReference type="Proteomes" id="UP000243217">
    <property type="component" value="Unassembled WGS sequence"/>
</dbReference>
<dbReference type="EMBL" id="JNBS01000542">
    <property type="protein sequence ID" value="OQS04844.1"/>
    <property type="molecule type" value="Genomic_DNA"/>
</dbReference>
<accession>A0A1W0A3I7</accession>